<dbReference type="InterPro" id="IPR036097">
    <property type="entry name" value="HisK_dim/P_sf"/>
</dbReference>
<reference evidence="9 10" key="1">
    <citation type="submission" date="2019-03" db="EMBL/GenBank/DDBJ databases">
        <title>Draft Genome Sequence of Duganella callidus sp. nov., a Novel Duganella Species Isolated from Cultivated Soil.</title>
        <authorList>
            <person name="Raths R."/>
            <person name="Peta V."/>
            <person name="Bucking H."/>
        </authorList>
    </citation>
    <scope>NUCLEOTIDE SEQUENCE [LARGE SCALE GENOMIC DNA]</scope>
    <source>
        <strain evidence="9 10">DN04</strain>
    </source>
</reference>
<dbReference type="InterPro" id="IPR036890">
    <property type="entry name" value="HATPase_C_sf"/>
</dbReference>
<keyword evidence="9" id="KW-0418">Kinase</keyword>
<evidence type="ECO:0000256" key="4">
    <source>
        <dbReference type="PROSITE-ProRule" id="PRU00169"/>
    </source>
</evidence>
<feature type="domain" description="Histidine kinase" evidence="5">
    <location>
        <begin position="160"/>
        <end position="381"/>
    </location>
</feature>
<dbReference type="EMBL" id="SPVG01000011">
    <property type="protein sequence ID" value="TFW31156.1"/>
    <property type="molecule type" value="Genomic_DNA"/>
</dbReference>
<dbReference type="InterPro" id="IPR003594">
    <property type="entry name" value="HATPase_dom"/>
</dbReference>
<dbReference type="Pfam" id="PF02518">
    <property type="entry name" value="HATPase_c"/>
    <property type="match status" value="1"/>
</dbReference>
<organism evidence="9 10">
    <name type="scientific">Duganella callida</name>
    <dbReference type="NCBI Taxonomy" id="2561932"/>
    <lineage>
        <taxon>Bacteria</taxon>
        <taxon>Pseudomonadati</taxon>
        <taxon>Pseudomonadota</taxon>
        <taxon>Betaproteobacteria</taxon>
        <taxon>Burkholderiales</taxon>
        <taxon>Oxalobacteraceae</taxon>
        <taxon>Telluria group</taxon>
        <taxon>Duganella</taxon>
    </lineage>
</organism>
<gene>
    <name evidence="9" type="ORF">E4L98_00920</name>
</gene>
<evidence type="ECO:0000313" key="10">
    <source>
        <dbReference type="Proteomes" id="UP000297729"/>
    </source>
</evidence>
<feature type="domain" description="PAC" evidence="8">
    <location>
        <begin position="88"/>
        <end position="140"/>
    </location>
</feature>
<evidence type="ECO:0000259" key="7">
    <source>
        <dbReference type="PROSITE" id="PS50112"/>
    </source>
</evidence>
<proteinExistence type="predicted"/>
<dbReference type="CDD" id="cd00130">
    <property type="entry name" value="PAS"/>
    <property type="match status" value="1"/>
</dbReference>
<evidence type="ECO:0000259" key="8">
    <source>
        <dbReference type="PROSITE" id="PS50113"/>
    </source>
</evidence>
<dbReference type="Gene3D" id="3.40.50.2300">
    <property type="match status" value="1"/>
</dbReference>
<dbReference type="PROSITE" id="PS50110">
    <property type="entry name" value="RESPONSE_REGULATORY"/>
    <property type="match status" value="1"/>
</dbReference>
<keyword evidence="9" id="KW-0808">Transferase</keyword>
<comment type="catalytic activity">
    <reaction evidence="1">
        <text>ATP + protein L-histidine = ADP + protein N-phospho-L-histidine.</text>
        <dbReference type="EC" id="2.7.13.3"/>
    </reaction>
</comment>
<evidence type="ECO:0000256" key="2">
    <source>
        <dbReference type="ARBA" id="ARBA00012438"/>
    </source>
</evidence>
<dbReference type="GO" id="GO:0000155">
    <property type="term" value="F:phosphorelay sensor kinase activity"/>
    <property type="evidence" value="ECO:0007669"/>
    <property type="project" value="InterPro"/>
</dbReference>
<dbReference type="NCBIfam" id="TIGR00229">
    <property type="entry name" value="sensory_box"/>
    <property type="match status" value="1"/>
</dbReference>
<sequence length="510" mass="55770">MQQSTLSGADAIEAERFRQFILGVTDYAIYMLSPEGVVVTWNAGAQRFKGYPPDEIIGRHFSMFYTPEDQAVGRPAYALEVARTTGKFEDEGWRVRKDGSRFWASVVIDPIVDPHGELLGFAKITRDITERRDAAEQLERAREALFQSQKLEAIGKLTGGIAHDFNNLLNVIINGLELLKMSKDPAVVTRSIDTMARAAQRGASLTQQLLAFARQQPLRKEAHDIGRIIRSFEAVLRRALPDDMNLQLSIAAELPLALIDPTQFEAALLNLVVNARDAMAEGTELQVQVDVAQVVLAERQVEQLPAGDYVRVTVRDDGMGMSAETRARAIEPFFTTKGVGKGTGLGLSQVYGLMQQCQGALTLDSTLGEGTTVGLYFPVDHDGEAAAGNHAGGAEKVLLVDDQPDVLETAITLFSHLGYEVLSANNGEQALETLRLNPDIAILFSDVVMPGMSGVELGKMVRDEFPAVKIVLASGYVESALRDQVPDVDNFELIAKPYRLSDLIKKMKAL</sequence>
<keyword evidence="3 4" id="KW-0597">Phosphoprotein</keyword>
<comment type="caution">
    <text evidence="9">The sequence shown here is derived from an EMBL/GenBank/DDBJ whole genome shotgun (WGS) entry which is preliminary data.</text>
</comment>
<dbReference type="SUPFAM" id="SSF55785">
    <property type="entry name" value="PYP-like sensor domain (PAS domain)"/>
    <property type="match status" value="1"/>
</dbReference>
<dbReference type="Pfam" id="PF13426">
    <property type="entry name" value="PAS_9"/>
    <property type="match status" value="1"/>
</dbReference>
<evidence type="ECO:0000256" key="1">
    <source>
        <dbReference type="ARBA" id="ARBA00000085"/>
    </source>
</evidence>
<dbReference type="InterPro" id="IPR004358">
    <property type="entry name" value="Sig_transdc_His_kin-like_C"/>
</dbReference>
<dbReference type="EC" id="2.7.13.3" evidence="2"/>
<dbReference type="CDD" id="cd00082">
    <property type="entry name" value="HisKA"/>
    <property type="match status" value="1"/>
</dbReference>
<feature type="domain" description="Response regulatory" evidence="6">
    <location>
        <begin position="396"/>
        <end position="510"/>
    </location>
</feature>
<dbReference type="SUPFAM" id="SSF55874">
    <property type="entry name" value="ATPase domain of HSP90 chaperone/DNA topoisomerase II/histidine kinase"/>
    <property type="match status" value="1"/>
</dbReference>
<keyword evidence="10" id="KW-1185">Reference proteome</keyword>
<dbReference type="SMART" id="SM00091">
    <property type="entry name" value="PAS"/>
    <property type="match status" value="1"/>
</dbReference>
<dbReference type="SUPFAM" id="SSF47384">
    <property type="entry name" value="Homodimeric domain of signal transducing histidine kinase"/>
    <property type="match status" value="1"/>
</dbReference>
<protein>
    <recommendedName>
        <fullName evidence="2">histidine kinase</fullName>
        <ecNumber evidence="2">2.7.13.3</ecNumber>
    </recommendedName>
</protein>
<dbReference type="PANTHER" id="PTHR43065">
    <property type="entry name" value="SENSOR HISTIDINE KINASE"/>
    <property type="match status" value="1"/>
</dbReference>
<dbReference type="SMART" id="SM00388">
    <property type="entry name" value="HisKA"/>
    <property type="match status" value="1"/>
</dbReference>
<dbReference type="InterPro" id="IPR000014">
    <property type="entry name" value="PAS"/>
</dbReference>
<dbReference type="InterPro" id="IPR005467">
    <property type="entry name" value="His_kinase_dom"/>
</dbReference>
<dbReference type="InterPro" id="IPR011006">
    <property type="entry name" value="CheY-like_superfamily"/>
</dbReference>
<feature type="domain" description="PAS" evidence="7">
    <location>
        <begin position="13"/>
        <end position="70"/>
    </location>
</feature>
<accession>A0A4Y9SWV2</accession>
<dbReference type="Gene3D" id="1.10.287.130">
    <property type="match status" value="1"/>
</dbReference>
<feature type="modified residue" description="4-aspartylphosphate" evidence="4">
    <location>
        <position position="446"/>
    </location>
</feature>
<dbReference type="RefSeq" id="WP_135199687.1">
    <property type="nucleotide sequence ID" value="NZ_SPVG01000011.1"/>
</dbReference>
<evidence type="ECO:0000256" key="3">
    <source>
        <dbReference type="ARBA" id="ARBA00022553"/>
    </source>
</evidence>
<evidence type="ECO:0000313" key="9">
    <source>
        <dbReference type="EMBL" id="TFW31156.1"/>
    </source>
</evidence>
<evidence type="ECO:0000259" key="6">
    <source>
        <dbReference type="PROSITE" id="PS50110"/>
    </source>
</evidence>
<evidence type="ECO:0000259" key="5">
    <source>
        <dbReference type="PROSITE" id="PS50109"/>
    </source>
</evidence>
<dbReference type="Pfam" id="PF00512">
    <property type="entry name" value="HisKA"/>
    <property type="match status" value="1"/>
</dbReference>
<dbReference type="InterPro" id="IPR035965">
    <property type="entry name" value="PAS-like_dom_sf"/>
</dbReference>
<dbReference type="Proteomes" id="UP000297729">
    <property type="component" value="Unassembled WGS sequence"/>
</dbReference>
<dbReference type="SUPFAM" id="SSF52172">
    <property type="entry name" value="CheY-like"/>
    <property type="match status" value="1"/>
</dbReference>
<dbReference type="SMART" id="SM00387">
    <property type="entry name" value="HATPase_c"/>
    <property type="match status" value="1"/>
</dbReference>
<dbReference type="InterPro" id="IPR003661">
    <property type="entry name" value="HisK_dim/P_dom"/>
</dbReference>
<dbReference type="InterPro" id="IPR001789">
    <property type="entry name" value="Sig_transdc_resp-reg_receiver"/>
</dbReference>
<dbReference type="AlphaFoldDB" id="A0A4Y9SWV2"/>
<dbReference type="Gene3D" id="3.30.450.20">
    <property type="entry name" value="PAS domain"/>
    <property type="match status" value="1"/>
</dbReference>
<dbReference type="PROSITE" id="PS50113">
    <property type="entry name" value="PAC"/>
    <property type="match status" value="1"/>
</dbReference>
<dbReference type="PROSITE" id="PS50112">
    <property type="entry name" value="PAS"/>
    <property type="match status" value="1"/>
</dbReference>
<dbReference type="Pfam" id="PF00072">
    <property type="entry name" value="Response_reg"/>
    <property type="match status" value="1"/>
</dbReference>
<dbReference type="InterPro" id="IPR000700">
    <property type="entry name" value="PAS-assoc_C"/>
</dbReference>
<dbReference type="PROSITE" id="PS50109">
    <property type="entry name" value="HIS_KIN"/>
    <property type="match status" value="1"/>
</dbReference>
<name>A0A4Y9SWV2_9BURK</name>
<dbReference type="OrthoDB" id="9177042at2"/>
<dbReference type="PRINTS" id="PR00344">
    <property type="entry name" value="BCTRLSENSOR"/>
</dbReference>
<dbReference type="SMART" id="SM00448">
    <property type="entry name" value="REC"/>
    <property type="match status" value="1"/>
</dbReference>
<dbReference type="Gene3D" id="3.30.565.10">
    <property type="entry name" value="Histidine kinase-like ATPase, C-terminal domain"/>
    <property type="match status" value="1"/>
</dbReference>
<dbReference type="PANTHER" id="PTHR43065:SF49">
    <property type="entry name" value="HISTIDINE KINASE"/>
    <property type="match status" value="1"/>
</dbReference>